<proteinExistence type="predicted"/>
<evidence type="ECO:0000313" key="1">
    <source>
        <dbReference type="EMBL" id="KAK9085781.1"/>
    </source>
</evidence>
<dbReference type="SUPFAM" id="SSF50978">
    <property type="entry name" value="WD40 repeat-like"/>
    <property type="match status" value="1"/>
</dbReference>
<dbReference type="InterPro" id="IPR045223">
    <property type="entry name" value="RACK1-like"/>
</dbReference>
<dbReference type="EMBL" id="JBBNAE010000011">
    <property type="protein sequence ID" value="KAK9085781.1"/>
    <property type="molecule type" value="Genomic_DNA"/>
</dbReference>
<dbReference type="InterPro" id="IPR036322">
    <property type="entry name" value="WD40_repeat_dom_sf"/>
</dbReference>
<keyword evidence="2" id="KW-1185">Reference proteome</keyword>
<sequence length="256" mass="29002">MEDIEHLTIFSDSSNALNIIVDQYSIVSDYELIAEDIGWKAERFHNARFHSQGIVTNIVGGLTILYRVHVFLITINITSQRGMCSAQKINSWIITAMSTCTKVYPTDINKLMTLGTLKNIMTLVTKCTTMSVLNNSYSWQQNLPTSSNNLVGFFEFLETEEPEEHWFRGRRLCIVVCVICLCMARLAFKTFLTRSDDSLCASGGRDGVTLLWDLAEGKKLYLLDAGAIIYALCFSLNRYWLCSATQESVKIWDLES</sequence>
<name>A0AAP0E351_9MAGN</name>
<comment type="caution">
    <text evidence="1">The sequence shown here is derived from an EMBL/GenBank/DDBJ whole genome shotgun (WGS) entry which is preliminary data.</text>
</comment>
<dbReference type="AlphaFoldDB" id="A0AAP0E351"/>
<reference evidence="1 2" key="1">
    <citation type="submission" date="2024-01" db="EMBL/GenBank/DDBJ databases">
        <title>Genome assemblies of Stephania.</title>
        <authorList>
            <person name="Yang L."/>
        </authorList>
    </citation>
    <scope>NUCLEOTIDE SEQUENCE [LARGE SCALE GENOMIC DNA]</scope>
    <source>
        <strain evidence="1">QJT</strain>
        <tissue evidence="1">Leaf</tissue>
    </source>
</reference>
<protein>
    <submittedName>
        <fullName evidence="1">Uncharacterized protein</fullName>
    </submittedName>
</protein>
<dbReference type="Proteomes" id="UP001417504">
    <property type="component" value="Unassembled WGS sequence"/>
</dbReference>
<evidence type="ECO:0000313" key="2">
    <source>
        <dbReference type="Proteomes" id="UP001417504"/>
    </source>
</evidence>
<dbReference type="PANTHER" id="PTHR19868">
    <property type="entry name" value="RECEPTOR FOR ACTIVATED PROTEIN KINASE C RACK1"/>
    <property type="match status" value="1"/>
</dbReference>
<gene>
    <name evidence="1" type="ORF">Sjap_026192</name>
</gene>
<dbReference type="GO" id="GO:0043022">
    <property type="term" value="F:ribosome binding"/>
    <property type="evidence" value="ECO:0007669"/>
    <property type="project" value="InterPro"/>
</dbReference>
<dbReference type="InterPro" id="IPR015943">
    <property type="entry name" value="WD40/YVTN_repeat-like_dom_sf"/>
</dbReference>
<dbReference type="Gene3D" id="2.130.10.10">
    <property type="entry name" value="YVTN repeat-like/Quinoprotein amine dehydrogenase"/>
    <property type="match status" value="1"/>
</dbReference>
<organism evidence="1 2">
    <name type="scientific">Stephania japonica</name>
    <dbReference type="NCBI Taxonomy" id="461633"/>
    <lineage>
        <taxon>Eukaryota</taxon>
        <taxon>Viridiplantae</taxon>
        <taxon>Streptophyta</taxon>
        <taxon>Embryophyta</taxon>
        <taxon>Tracheophyta</taxon>
        <taxon>Spermatophyta</taxon>
        <taxon>Magnoliopsida</taxon>
        <taxon>Ranunculales</taxon>
        <taxon>Menispermaceae</taxon>
        <taxon>Menispermoideae</taxon>
        <taxon>Cissampelideae</taxon>
        <taxon>Stephania</taxon>
    </lineage>
</organism>
<accession>A0AAP0E351</accession>
<dbReference type="GO" id="GO:0045182">
    <property type="term" value="F:translation regulator activity"/>
    <property type="evidence" value="ECO:0007669"/>
    <property type="project" value="InterPro"/>
</dbReference>